<accession>A0A6V7QMJ9</accession>
<protein>
    <recommendedName>
        <fullName evidence="3">Secreted protein</fullName>
    </recommendedName>
</protein>
<feature type="chain" id="PRO_5027783233" description="Secreted protein" evidence="1">
    <location>
        <begin position="28"/>
        <end position="177"/>
    </location>
</feature>
<proteinExistence type="predicted"/>
<evidence type="ECO:0008006" key="3">
    <source>
        <dbReference type="Google" id="ProtNLM"/>
    </source>
</evidence>
<organism evidence="2">
    <name type="scientific">Ananas comosus var. bracteatus</name>
    <name type="common">red pineapple</name>
    <dbReference type="NCBI Taxonomy" id="296719"/>
    <lineage>
        <taxon>Eukaryota</taxon>
        <taxon>Viridiplantae</taxon>
        <taxon>Streptophyta</taxon>
        <taxon>Embryophyta</taxon>
        <taxon>Tracheophyta</taxon>
        <taxon>Spermatophyta</taxon>
        <taxon>Magnoliopsida</taxon>
        <taxon>Liliopsida</taxon>
        <taxon>Poales</taxon>
        <taxon>Bromeliaceae</taxon>
        <taxon>Bromelioideae</taxon>
        <taxon>Ananas</taxon>
    </lineage>
</organism>
<sequence>MATGWPAFSSFASFFTLFFSLRLSSIASTVFYDGNNDGDTSSFDASAGGEGFKASTDESGMNEGDEVVAEIVLAIALEDENENVPAEESATTLENRVVEVEAKEEVVAAHLAAILQRVRGRGRGFPTLLPSPSMHHLASILHCTLTCRWGGGEAGGAWAWVRSDGGTCAALLPVHPS</sequence>
<evidence type="ECO:0000256" key="1">
    <source>
        <dbReference type="SAM" id="SignalP"/>
    </source>
</evidence>
<evidence type="ECO:0000313" key="2">
    <source>
        <dbReference type="EMBL" id="CAD1844228.1"/>
    </source>
</evidence>
<name>A0A6V7QMJ9_ANACO</name>
<feature type="signal peptide" evidence="1">
    <location>
        <begin position="1"/>
        <end position="27"/>
    </location>
</feature>
<keyword evidence="1" id="KW-0732">Signal</keyword>
<dbReference type="AlphaFoldDB" id="A0A6V7QMJ9"/>
<reference evidence="2" key="1">
    <citation type="submission" date="2020-07" db="EMBL/GenBank/DDBJ databases">
        <authorList>
            <person name="Lin J."/>
        </authorList>
    </citation>
    <scope>NUCLEOTIDE SEQUENCE</scope>
</reference>
<gene>
    <name evidence="2" type="ORF">CB5_LOCUS27439</name>
</gene>
<dbReference type="EMBL" id="LR862137">
    <property type="protein sequence ID" value="CAD1844228.1"/>
    <property type="molecule type" value="Genomic_DNA"/>
</dbReference>